<keyword evidence="4" id="KW-1185">Reference proteome</keyword>
<sequence>MRIKTLLLPFVLLLATQAVAQHADSLTVVKAKWQKDRIARHVRLYRHHFNKKELFAANENITYLEIRRPGKRAVLGLGYEQQELKTVPVFGKAENAIAAINGTFFDIKNGGSVDFIKSGGRVINPTRLENEGKRARHQMAAVVIHAGKLEIIRWDGTADWENKLPQEDVMVSGPLLRLDGQDERIDSAAFNKLRHPRTCIGIKPDGKVILLTVDGRQEQSAGMNLFELTRVMRWLGCSSAINLDGGGSTTLWVNGWPDDGVVNFPSDNKKWDHAGTRKVANVILVKAKK</sequence>
<feature type="domain" description="Phosphodiester glycosidase" evidence="2">
    <location>
        <begin position="95"/>
        <end position="285"/>
    </location>
</feature>
<evidence type="ECO:0000259" key="2">
    <source>
        <dbReference type="Pfam" id="PF09992"/>
    </source>
</evidence>
<dbReference type="InterPro" id="IPR018711">
    <property type="entry name" value="NAGPA"/>
</dbReference>
<evidence type="ECO:0000313" key="4">
    <source>
        <dbReference type="Proteomes" id="UP000240912"/>
    </source>
</evidence>
<feature type="signal peptide" evidence="1">
    <location>
        <begin position="1"/>
        <end position="20"/>
    </location>
</feature>
<organism evidence="3 4">
    <name type="scientific">Pedobacter yulinensis</name>
    <dbReference type="NCBI Taxonomy" id="2126353"/>
    <lineage>
        <taxon>Bacteria</taxon>
        <taxon>Pseudomonadati</taxon>
        <taxon>Bacteroidota</taxon>
        <taxon>Sphingobacteriia</taxon>
        <taxon>Sphingobacteriales</taxon>
        <taxon>Sphingobacteriaceae</taxon>
        <taxon>Pedobacter</taxon>
    </lineage>
</organism>
<comment type="caution">
    <text evidence="3">The sequence shown here is derived from an EMBL/GenBank/DDBJ whole genome shotgun (WGS) entry which is preliminary data.</text>
</comment>
<accession>A0A2T3HRJ9</accession>
<evidence type="ECO:0000256" key="1">
    <source>
        <dbReference type="SAM" id="SignalP"/>
    </source>
</evidence>
<dbReference type="PANTHER" id="PTHR40446">
    <property type="entry name" value="N-ACETYLGLUCOSAMINE-1-PHOSPHODIESTER ALPHA-N-ACETYLGLUCOSAMINIDASE"/>
    <property type="match status" value="1"/>
</dbReference>
<keyword evidence="1" id="KW-0732">Signal</keyword>
<evidence type="ECO:0000313" key="3">
    <source>
        <dbReference type="EMBL" id="PST85084.1"/>
    </source>
</evidence>
<dbReference type="RefSeq" id="WP_107213484.1">
    <property type="nucleotide sequence ID" value="NZ_KZ686268.1"/>
</dbReference>
<reference evidence="3 4" key="1">
    <citation type="submission" date="2018-03" db="EMBL/GenBank/DDBJ databases">
        <authorList>
            <person name="Keele B.F."/>
        </authorList>
    </citation>
    <scope>NUCLEOTIDE SEQUENCE [LARGE SCALE GENOMIC DNA]</scope>
    <source>
        <strain evidence="3 4">YL28-9</strain>
    </source>
</reference>
<gene>
    <name evidence="3" type="ORF">C7T94_02935</name>
</gene>
<dbReference type="Pfam" id="PF09992">
    <property type="entry name" value="NAGPA"/>
    <property type="match status" value="1"/>
</dbReference>
<proteinExistence type="predicted"/>
<feature type="chain" id="PRO_5015655000" description="Phosphodiester glycosidase domain-containing protein" evidence="1">
    <location>
        <begin position="21"/>
        <end position="289"/>
    </location>
</feature>
<name>A0A2T3HRJ9_9SPHI</name>
<dbReference type="EMBL" id="PYLS01000001">
    <property type="protein sequence ID" value="PST85084.1"/>
    <property type="molecule type" value="Genomic_DNA"/>
</dbReference>
<dbReference type="OrthoDB" id="9809781at2"/>
<protein>
    <recommendedName>
        <fullName evidence="2">Phosphodiester glycosidase domain-containing protein</fullName>
    </recommendedName>
</protein>
<dbReference type="AlphaFoldDB" id="A0A2T3HRJ9"/>
<dbReference type="Proteomes" id="UP000240912">
    <property type="component" value="Unassembled WGS sequence"/>
</dbReference>
<dbReference type="PANTHER" id="PTHR40446:SF2">
    <property type="entry name" value="N-ACETYLGLUCOSAMINE-1-PHOSPHODIESTER ALPHA-N-ACETYLGLUCOSAMINIDASE"/>
    <property type="match status" value="1"/>
</dbReference>